<feature type="transmembrane region" description="Helical" evidence="1">
    <location>
        <begin position="434"/>
        <end position="455"/>
    </location>
</feature>
<keyword evidence="1" id="KW-0812">Transmembrane</keyword>
<dbReference type="EMBL" id="AWSU01000368">
    <property type="protein sequence ID" value="ERI73797.1"/>
    <property type="molecule type" value="Genomic_DNA"/>
</dbReference>
<feature type="transmembrane region" description="Helical" evidence="1">
    <location>
        <begin position="279"/>
        <end position="298"/>
    </location>
</feature>
<evidence type="ECO:0000313" key="3">
    <source>
        <dbReference type="Proteomes" id="UP000016491"/>
    </source>
</evidence>
<feature type="transmembrane region" description="Helical" evidence="1">
    <location>
        <begin position="123"/>
        <end position="144"/>
    </location>
</feature>
<feature type="transmembrane region" description="Helical" evidence="1">
    <location>
        <begin position="343"/>
        <end position="363"/>
    </location>
</feature>
<feature type="transmembrane region" description="Helical" evidence="1">
    <location>
        <begin position="184"/>
        <end position="204"/>
    </location>
</feature>
<name>A0ABC9TR54_CLOSY</name>
<feature type="transmembrane region" description="Helical" evidence="1">
    <location>
        <begin position="407"/>
        <end position="427"/>
    </location>
</feature>
<keyword evidence="1" id="KW-1133">Transmembrane helix</keyword>
<dbReference type="Pfam" id="PF03616">
    <property type="entry name" value="Glt_symporter"/>
    <property type="match status" value="1"/>
</dbReference>
<comment type="caution">
    <text evidence="2">The sequence shown here is derived from an EMBL/GenBank/DDBJ whole genome shotgun (WGS) entry which is preliminary data.</text>
</comment>
<reference evidence="2 3" key="1">
    <citation type="submission" date="2013-07" db="EMBL/GenBank/DDBJ databases">
        <authorList>
            <person name="Weinstock G."/>
            <person name="Sodergren E."/>
            <person name="Wylie T."/>
            <person name="Fulton L."/>
            <person name="Fulton R."/>
            <person name="Fronick C."/>
            <person name="O'Laughlin M."/>
            <person name="Godfrey J."/>
            <person name="Miner T."/>
            <person name="Herter B."/>
            <person name="Appelbaum E."/>
            <person name="Cordes M."/>
            <person name="Lek S."/>
            <person name="Wollam A."/>
            <person name="Pepin K.H."/>
            <person name="Palsikar V.B."/>
            <person name="Mitreva M."/>
            <person name="Wilson R.K."/>
        </authorList>
    </citation>
    <scope>NUCLEOTIDE SEQUENCE [LARGE SCALE GENOMIC DNA]</scope>
    <source>
        <strain evidence="2 3">ATCC 14940</strain>
    </source>
</reference>
<dbReference type="InterPro" id="IPR004445">
    <property type="entry name" value="GltS"/>
</dbReference>
<evidence type="ECO:0000313" key="2">
    <source>
        <dbReference type="EMBL" id="ERI73797.1"/>
    </source>
</evidence>
<protein>
    <submittedName>
        <fullName evidence="2">Sodium/glutamate symporter</fullName>
    </submittedName>
</protein>
<feature type="transmembrane region" description="Helical" evidence="1">
    <location>
        <begin position="375"/>
        <end position="395"/>
    </location>
</feature>
<proteinExistence type="predicted"/>
<feature type="transmembrane region" description="Helical" evidence="1">
    <location>
        <begin position="252"/>
        <end position="273"/>
    </location>
</feature>
<evidence type="ECO:0000256" key="1">
    <source>
        <dbReference type="SAM" id="Phobius"/>
    </source>
</evidence>
<organism evidence="2 3">
    <name type="scientific">[Clostridium] symbiosum ATCC 14940</name>
    <dbReference type="NCBI Taxonomy" id="411472"/>
    <lineage>
        <taxon>Bacteria</taxon>
        <taxon>Bacillati</taxon>
        <taxon>Bacillota</taxon>
        <taxon>Clostridia</taxon>
        <taxon>Lachnospirales</taxon>
        <taxon>Lachnospiraceae</taxon>
        <taxon>Otoolea</taxon>
    </lineage>
</organism>
<feature type="transmembrane region" description="Helical" evidence="1">
    <location>
        <begin position="20"/>
        <end position="38"/>
    </location>
</feature>
<feature type="transmembrane region" description="Helical" evidence="1">
    <location>
        <begin position="80"/>
        <end position="102"/>
    </location>
</feature>
<dbReference type="PANTHER" id="PTHR36178">
    <property type="entry name" value="SLR0625 PROTEIN"/>
    <property type="match status" value="1"/>
</dbReference>
<dbReference type="Proteomes" id="UP000016491">
    <property type="component" value="Unassembled WGS sequence"/>
</dbReference>
<accession>A0ABC9TR54</accession>
<gene>
    <name evidence="2" type="ORF">CLOSYM_04614</name>
</gene>
<dbReference type="AlphaFoldDB" id="A0ABC9TR54"/>
<sequence>MIRINKRKVGVKGEESMEFNAYSMLVDFMWAGIFLFIAKILREKIRVLQSLFVPVSLLAGFIGLALGQNGFGVMQFSSQFGSYAGLLIIAVFVSIGLRGFNFSSGGWKTNFDRIGSYYCYRNIGWAFQYAVPIIFSMVVLRIFAPELNTAFGMLIPAGFQGGHGTAAALGQTLGNLGWEDATDLAMTSATVGILTGIFGGIALIKIGTTKNYTKYVKDFSQLPDDMRTGLIDEGHRPVLGDETVSPMAIDPLAWHLLLILIPTGAGYLLTNAIQDATGLGVPSFSVGFLAAILFHFLLKGIKADKYVDNRIISRMGSCATDFLVFFGVASIKIPVVIQYAVPFGLLMLFGILWVVFHFTVIGPRLLKQEWFERGIYVYGYSTGVTAIGMALLRIVDPENKSCTLDDAAIVTPIESVIEIFALAAVPVACVQGNWIAAVVPILIYLAALLIVPVVFKWWHKHPHAVWDETK</sequence>
<keyword evidence="1" id="KW-0472">Membrane</keyword>
<dbReference type="PANTHER" id="PTHR36178:SF1">
    <property type="entry name" value="SODIUM_GLUTAMATE SYMPORTER"/>
    <property type="match status" value="1"/>
</dbReference>
<feature type="transmembrane region" description="Helical" evidence="1">
    <location>
        <begin position="50"/>
        <end position="68"/>
    </location>
</feature>